<sequence length="404" mass="45917">MGMEWGKAHVLYLLPSCVFLVRCSLRAHRLQRQECSFVAFRNVSKDDANVILVDCSQPGVSSLTHHRTAKTPGDLFGDSSTELVIDARRKGHMILKGKTRVSVNHFDIDGFLSVLAATRSDLVNQYGELFIQAAKIGDFREFDFDKFLKGEKVVKQALALCTLLNTLERCKFSKPFEGDDDRKWPIFLAEQEVYDAIAGAVPKTGMEEYEEVLRGCKILRDPSVTTITRYEDVGLVVIDTPNPLHYYALFSVCGAADIVLTKYSSNRYEVEQRYTTYVEYQSRPTFPRICMSNLARFLQANSSQGDCIWRTDRFVDSGPLLRLEKASTPNLTKAQRYGHPSERPIYSSALSPTEIENVVYSYFKHAYSSTNTTQGDSKEWSFQRMHALNAQVDWTTWADANKIR</sequence>
<evidence type="ECO:0000256" key="1">
    <source>
        <dbReference type="SAM" id="SignalP"/>
    </source>
</evidence>
<accession>A0A7S2RZN1</accession>
<keyword evidence="1" id="KW-0732">Signal</keyword>
<reference evidence="2" key="1">
    <citation type="submission" date="2021-01" db="EMBL/GenBank/DDBJ databases">
        <authorList>
            <person name="Corre E."/>
            <person name="Pelletier E."/>
            <person name="Niang G."/>
            <person name="Scheremetjew M."/>
            <person name="Finn R."/>
            <person name="Kale V."/>
            <person name="Holt S."/>
            <person name="Cochrane G."/>
            <person name="Meng A."/>
            <person name="Brown T."/>
            <person name="Cohen L."/>
        </authorList>
    </citation>
    <scope>NUCLEOTIDE SEQUENCE</scope>
    <source>
        <strain evidence="2">NY070348D</strain>
    </source>
</reference>
<proteinExistence type="predicted"/>
<dbReference type="EMBL" id="HBHK01013880">
    <property type="protein sequence ID" value="CAD9685224.1"/>
    <property type="molecule type" value="Transcribed_RNA"/>
</dbReference>
<gene>
    <name evidence="2" type="ORF">QSP1433_LOCUS8722</name>
</gene>
<protein>
    <submittedName>
        <fullName evidence="2">Uncharacterized protein</fullName>
    </submittedName>
</protein>
<organism evidence="2">
    <name type="scientific">Mucochytrium quahogii</name>
    <dbReference type="NCBI Taxonomy" id="96639"/>
    <lineage>
        <taxon>Eukaryota</taxon>
        <taxon>Sar</taxon>
        <taxon>Stramenopiles</taxon>
        <taxon>Bigyra</taxon>
        <taxon>Labyrinthulomycetes</taxon>
        <taxon>Thraustochytrida</taxon>
        <taxon>Thraustochytriidae</taxon>
        <taxon>Mucochytrium</taxon>
    </lineage>
</organism>
<name>A0A7S2RZN1_9STRA</name>
<feature type="signal peptide" evidence="1">
    <location>
        <begin position="1"/>
        <end position="23"/>
    </location>
</feature>
<dbReference type="InterPro" id="IPR046509">
    <property type="entry name" value="DUF6687"/>
</dbReference>
<dbReference type="AlphaFoldDB" id="A0A7S2RZN1"/>
<dbReference type="Pfam" id="PF20392">
    <property type="entry name" value="DUF6687"/>
    <property type="match status" value="1"/>
</dbReference>
<feature type="chain" id="PRO_5030901149" evidence="1">
    <location>
        <begin position="24"/>
        <end position="404"/>
    </location>
</feature>
<evidence type="ECO:0000313" key="2">
    <source>
        <dbReference type="EMBL" id="CAD9685224.1"/>
    </source>
</evidence>